<dbReference type="EMBL" id="JARVKM010000115">
    <property type="protein sequence ID" value="KAK9769679.1"/>
    <property type="molecule type" value="Genomic_DNA"/>
</dbReference>
<accession>A0ABR2X7C2</accession>
<protein>
    <submittedName>
        <fullName evidence="2">Uncharacterized protein</fullName>
    </submittedName>
</protein>
<evidence type="ECO:0000313" key="2">
    <source>
        <dbReference type="EMBL" id="KAK9769679.1"/>
    </source>
</evidence>
<proteinExistence type="predicted"/>
<feature type="compositionally biased region" description="Basic and acidic residues" evidence="1">
    <location>
        <begin position="66"/>
        <end position="82"/>
    </location>
</feature>
<dbReference type="Proteomes" id="UP001465668">
    <property type="component" value="Unassembled WGS sequence"/>
</dbReference>
<comment type="caution">
    <text evidence="2">The sequence shown here is derived from an EMBL/GenBank/DDBJ whole genome shotgun (WGS) entry which is preliminary data.</text>
</comment>
<feature type="region of interest" description="Disordered" evidence="1">
    <location>
        <begin position="1"/>
        <end position="101"/>
    </location>
</feature>
<feature type="compositionally biased region" description="Low complexity" evidence="1">
    <location>
        <begin position="38"/>
        <end position="52"/>
    </location>
</feature>
<feature type="region of interest" description="Disordered" evidence="1">
    <location>
        <begin position="122"/>
        <end position="165"/>
    </location>
</feature>
<feature type="compositionally biased region" description="Basic and acidic residues" evidence="1">
    <location>
        <begin position="15"/>
        <end position="25"/>
    </location>
</feature>
<feature type="compositionally biased region" description="Basic and acidic residues" evidence="1">
    <location>
        <begin position="127"/>
        <end position="143"/>
    </location>
</feature>
<gene>
    <name evidence="2" type="ORF">SCAR479_13678</name>
</gene>
<feature type="compositionally biased region" description="Polar residues" evidence="1">
    <location>
        <begin position="1"/>
        <end position="14"/>
    </location>
</feature>
<sequence length="165" mass="17919">MSSVTQQKGQPGKSTTDDSGERNAPRQDSSSGRHLFVDSRSLCSSSASLTASDSEKAAQSTVSPRSRRDDDESTDENTKGQEWDVVGQEEAQGTATSGKYDITIGWGRWKHTLYSHEWTCTSEAVDSSDHEPENAALEQRGETESPQIAGTMAPQRGGTVLPRKR</sequence>
<keyword evidence="3" id="KW-1185">Reference proteome</keyword>
<reference evidence="2 3" key="1">
    <citation type="submission" date="2024-02" db="EMBL/GenBank/DDBJ databases">
        <title>First draft genome assembly of two strains of Seiridium cardinale.</title>
        <authorList>
            <person name="Emiliani G."/>
            <person name="Scali E."/>
        </authorList>
    </citation>
    <scope>NUCLEOTIDE SEQUENCE [LARGE SCALE GENOMIC DNA]</scope>
    <source>
        <strain evidence="2 3">BM-138-000479</strain>
    </source>
</reference>
<organism evidence="2 3">
    <name type="scientific">Seiridium cardinale</name>
    <dbReference type="NCBI Taxonomy" id="138064"/>
    <lineage>
        <taxon>Eukaryota</taxon>
        <taxon>Fungi</taxon>
        <taxon>Dikarya</taxon>
        <taxon>Ascomycota</taxon>
        <taxon>Pezizomycotina</taxon>
        <taxon>Sordariomycetes</taxon>
        <taxon>Xylariomycetidae</taxon>
        <taxon>Amphisphaeriales</taxon>
        <taxon>Sporocadaceae</taxon>
        <taxon>Seiridium</taxon>
    </lineage>
</organism>
<name>A0ABR2X7C2_9PEZI</name>
<evidence type="ECO:0000256" key="1">
    <source>
        <dbReference type="SAM" id="MobiDB-lite"/>
    </source>
</evidence>
<evidence type="ECO:0000313" key="3">
    <source>
        <dbReference type="Proteomes" id="UP001465668"/>
    </source>
</evidence>